<evidence type="ECO:0000256" key="1">
    <source>
        <dbReference type="SAM" id="SignalP"/>
    </source>
</evidence>
<dbReference type="RefSeq" id="WP_130184739.1">
    <property type="nucleotide sequence ID" value="NZ_CP035913.1"/>
</dbReference>
<name>A0A4P6KT64_9BURK</name>
<dbReference type="KEGG" id="plue:EWM63_00060"/>
<protein>
    <submittedName>
        <fullName evidence="2">Uncharacterized protein</fullName>
    </submittedName>
</protein>
<evidence type="ECO:0000313" key="3">
    <source>
        <dbReference type="Proteomes" id="UP000290637"/>
    </source>
</evidence>
<evidence type="ECO:0000313" key="2">
    <source>
        <dbReference type="EMBL" id="QBE61602.1"/>
    </source>
</evidence>
<accession>A0A4P6KT64</accession>
<dbReference type="EMBL" id="CP035913">
    <property type="protein sequence ID" value="QBE61602.1"/>
    <property type="molecule type" value="Genomic_DNA"/>
</dbReference>
<organism evidence="2 3">
    <name type="scientific">Pseudoduganella lutea</name>
    <dbReference type="NCBI Taxonomy" id="321985"/>
    <lineage>
        <taxon>Bacteria</taxon>
        <taxon>Pseudomonadati</taxon>
        <taxon>Pseudomonadota</taxon>
        <taxon>Betaproteobacteria</taxon>
        <taxon>Burkholderiales</taxon>
        <taxon>Oxalobacteraceae</taxon>
        <taxon>Telluria group</taxon>
        <taxon>Pseudoduganella</taxon>
    </lineage>
</organism>
<reference evidence="2 3" key="1">
    <citation type="submission" date="2019-02" db="EMBL/GenBank/DDBJ databases">
        <title>Draft Genome Sequences of Six Type Strains of the Genus Massilia.</title>
        <authorList>
            <person name="Miess H."/>
            <person name="Frediansyhah A."/>
            <person name="Gross H."/>
        </authorList>
    </citation>
    <scope>NUCLEOTIDE SEQUENCE [LARGE SCALE GENOMIC DNA]</scope>
    <source>
        <strain evidence="2 3">DSM 17473</strain>
    </source>
</reference>
<gene>
    <name evidence="2" type="ORF">EWM63_00060</name>
</gene>
<dbReference type="AlphaFoldDB" id="A0A4P6KT64"/>
<dbReference type="Proteomes" id="UP000290637">
    <property type="component" value="Chromosome"/>
</dbReference>
<keyword evidence="1" id="KW-0732">Signal</keyword>
<dbReference type="OrthoDB" id="8781097at2"/>
<proteinExistence type="predicted"/>
<feature type="signal peptide" evidence="1">
    <location>
        <begin position="1"/>
        <end position="20"/>
    </location>
</feature>
<sequence length="134" mass="14511">MNHRYWIAAPLLAAAFTASAAPQVTDLDKLQFNTVQQKKNVTVNILNAAIGDIGNTGGLNGLQGATTDFQDKRLPLYVLFAPSVDEAQYEHLAEKQGRIEGSLQCALVRIGSSPQFPLIKMGVLAQDCTVKKLQ</sequence>
<feature type="chain" id="PRO_5020238760" evidence="1">
    <location>
        <begin position="21"/>
        <end position="134"/>
    </location>
</feature>
<keyword evidence="3" id="KW-1185">Reference proteome</keyword>